<dbReference type="Gene3D" id="1.20.5.110">
    <property type="match status" value="1"/>
</dbReference>
<feature type="domain" description="T-SNARE coiled-coil homology" evidence="4">
    <location>
        <begin position="171"/>
        <end position="214"/>
    </location>
</feature>
<dbReference type="InterPro" id="IPR010989">
    <property type="entry name" value="SNARE"/>
</dbReference>
<keyword evidence="2" id="KW-0813">Transport</keyword>
<dbReference type="GO" id="GO:0006886">
    <property type="term" value="P:intracellular protein transport"/>
    <property type="evidence" value="ECO:0007669"/>
    <property type="project" value="TreeGrafter"/>
</dbReference>
<dbReference type="AlphaFoldDB" id="A0A0R3S1S8"/>
<evidence type="ECO:0000313" key="6">
    <source>
        <dbReference type="WBParaSite" id="EEL_0000863201-mRNA-1"/>
    </source>
</evidence>
<dbReference type="PROSITE" id="PS50192">
    <property type="entry name" value="T_SNARE"/>
    <property type="match status" value="1"/>
</dbReference>
<dbReference type="GO" id="GO:0006906">
    <property type="term" value="P:vesicle fusion"/>
    <property type="evidence" value="ECO:0007669"/>
    <property type="project" value="TreeGrafter"/>
</dbReference>
<dbReference type="Pfam" id="PF14523">
    <property type="entry name" value="Syntaxin_2"/>
    <property type="match status" value="1"/>
</dbReference>
<dbReference type="InterPro" id="IPR000727">
    <property type="entry name" value="T_SNARE_dom"/>
</dbReference>
<dbReference type="STRING" id="1147741.A0A0R3S1S8"/>
<protein>
    <submittedName>
        <fullName evidence="6">t-SNARE coiled-coil homology domain-containing protein</fullName>
    </submittedName>
</protein>
<proteinExistence type="inferred from homology"/>
<dbReference type="GO" id="GO:0008021">
    <property type="term" value="C:synaptic vesicle"/>
    <property type="evidence" value="ECO:0007669"/>
    <property type="project" value="TreeGrafter"/>
</dbReference>
<evidence type="ECO:0000259" key="4">
    <source>
        <dbReference type="PROSITE" id="PS50192"/>
    </source>
</evidence>
<name>A0A0R3S1S8_9BILA</name>
<keyword evidence="5" id="KW-1185">Reference proteome</keyword>
<reference evidence="6" key="1">
    <citation type="submission" date="2017-02" db="UniProtKB">
        <authorList>
            <consortium name="WormBaseParasite"/>
        </authorList>
    </citation>
    <scope>IDENTIFICATION</scope>
</reference>
<dbReference type="InterPro" id="IPR006011">
    <property type="entry name" value="Syntaxin_N"/>
</dbReference>
<comment type="similarity">
    <text evidence="1">Belongs to the syntaxin family.</text>
</comment>
<evidence type="ECO:0000313" key="5">
    <source>
        <dbReference type="Proteomes" id="UP000050640"/>
    </source>
</evidence>
<dbReference type="SUPFAM" id="SSF47661">
    <property type="entry name" value="t-snare proteins"/>
    <property type="match status" value="1"/>
</dbReference>
<feature type="coiled-coil region" evidence="3">
    <location>
        <begin position="127"/>
        <end position="154"/>
    </location>
</feature>
<dbReference type="GO" id="GO:0000149">
    <property type="term" value="F:SNARE binding"/>
    <property type="evidence" value="ECO:0007669"/>
    <property type="project" value="TreeGrafter"/>
</dbReference>
<dbReference type="GO" id="GO:0048278">
    <property type="term" value="P:vesicle docking"/>
    <property type="evidence" value="ECO:0007669"/>
    <property type="project" value="TreeGrafter"/>
</dbReference>
<accession>A0A0R3S1S8</accession>
<dbReference type="InterPro" id="IPR045242">
    <property type="entry name" value="Syntaxin"/>
</dbReference>
<dbReference type="PANTHER" id="PTHR19957:SF411">
    <property type="entry name" value="LD23667P"/>
    <property type="match status" value="1"/>
</dbReference>
<keyword evidence="2" id="KW-0532">Neurotransmitter transport</keyword>
<dbReference type="GO" id="GO:0005484">
    <property type="term" value="F:SNAP receptor activity"/>
    <property type="evidence" value="ECO:0007669"/>
    <property type="project" value="TreeGrafter"/>
</dbReference>
<dbReference type="WBParaSite" id="EEL_0000863201-mRNA-1">
    <property type="protein sequence ID" value="EEL_0000863201-mRNA-1"/>
    <property type="gene ID" value="EEL_0000863201"/>
</dbReference>
<organism evidence="5 6">
    <name type="scientific">Elaeophora elaphi</name>
    <dbReference type="NCBI Taxonomy" id="1147741"/>
    <lineage>
        <taxon>Eukaryota</taxon>
        <taxon>Metazoa</taxon>
        <taxon>Ecdysozoa</taxon>
        <taxon>Nematoda</taxon>
        <taxon>Chromadorea</taxon>
        <taxon>Rhabditida</taxon>
        <taxon>Spirurina</taxon>
        <taxon>Spiruromorpha</taxon>
        <taxon>Filarioidea</taxon>
        <taxon>Onchocercidae</taxon>
        <taxon>Elaeophora</taxon>
    </lineage>
</organism>
<dbReference type="Proteomes" id="UP000050640">
    <property type="component" value="Unplaced"/>
</dbReference>
<dbReference type="Gene3D" id="1.20.58.70">
    <property type="match status" value="1"/>
</dbReference>
<dbReference type="SMART" id="SM00503">
    <property type="entry name" value="SynN"/>
    <property type="match status" value="1"/>
</dbReference>
<dbReference type="GO" id="GO:0031201">
    <property type="term" value="C:SNARE complex"/>
    <property type="evidence" value="ECO:0007669"/>
    <property type="project" value="TreeGrafter"/>
</dbReference>
<dbReference type="PANTHER" id="PTHR19957">
    <property type="entry name" value="SYNTAXIN"/>
    <property type="match status" value="1"/>
</dbReference>
<sequence>MDSTGFEGNTLVSTIASNIQRLSQYVQQLEVLGGKIGSNDDGERLRDQVAEVTSSANALSKETNTLMKRLVELSNDQRYASSMRVHRERLMGDLIGVLNRLQVAQRSAVAKEKESMKAVAAQDQQVSHQIEQVNDNEQQERQQLQIQHQQHLTEIRERSEVTITAIFSLAMRQLDQDISDVTQVMKDLARIVHDQGEIVDSIEANVEHASMQVQQVQYFHCVKYEVKYLNTDMGPIS</sequence>
<keyword evidence="3" id="KW-0175">Coiled coil</keyword>
<evidence type="ECO:0000256" key="3">
    <source>
        <dbReference type="SAM" id="Coils"/>
    </source>
</evidence>
<evidence type="ECO:0000256" key="1">
    <source>
        <dbReference type="ARBA" id="ARBA00009063"/>
    </source>
</evidence>
<dbReference type="GO" id="GO:0006836">
    <property type="term" value="P:neurotransmitter transport"/>
    <property type="evidence" value="ECO:0007669"/>
    <property type="project" value="UniProtKB-KW"/>
</dbReference>
<evidence type="ECO:0000256" key="2">
    <source>
        <dbReference type="ARBA" id="ARBA00022775"/>
    </source>
</evidence>